<gene>
    <name evidence="2" type="ORF">LSAT_V11C900466720</name>
</gene>
<comment type="caution">
    <text evidence="2">The sequence shown here is derived from an EMBL/GenBank/DDBJ whole genome shotgun (WGS) entry which is preliminary data.</text>
</comment>
<proteinExistence type="predicted"/>
<reference evidence="2 3" key="1">
    <citation type="journal article" date="2017" name="Nat. Commun.">
        <title>Genome assembly with in vitro proximity ligation data and whole-genome triplication in lettuce.</title>
        <authorList>
            <person name="Reyes-Chin-Wo S."/>
            <person name="Wang Z."/>
            <person name="Yang X."/>
            <person name="Kozik A."/>
            <person name="Arikit S."/>
            <person name="Song C."/>
            <person name="Xia L."/>
            <person name="Froenicke L."/>
            <person name="Lavelle D.O."/>
            <person name="Truco M.J."/>
            <person name="Xia R."/>
            <person name="Zhu S."/>
            <person name="Xu C."/>
            <person name="Xu H."/>
            <person name="Xu X."/>
            <person name="Cox K."/>
            <person name="Korf I."/>
            <person name="Meyers B.C."/>
            <person name="Michelmore R.W."/>
        </authorList>
    </citation>
    <scope>NUCLEOTIDE SEQUENCE [LARGE SCALE GENOMIC DNA]</scope>
    <source>
        <strain evidence="3">cv. Salinas</strain>
        <tissue evidence="2">Seedlings</tissue>
    </source>
</reference>
<dbReference type="InterPro" id="IPR036955">
    <property type="entry name" value="AP2/ERF_dom_sf"/>
</dbReference>
<evidence type="ECO:0000256" key="1">
    <source>
        <dbReference type="SAM" id="MobiDB-lite"/>
    </source>
</evidence>
<sequence>MATASSSDPVMKSEGSASGGETSEAASTIGMAAAAAALVGKGNNYQQQLMVKYRGIKKSKKDRGCTAKERISKMPPCAAGKRSSIYRGVTRHRWTGRYEAHLWDKSTWNQNQNKKGKQGLILSLPMCGCELVCMYATRIMRIPFCMFLI</sequence>
<evidence type="ECO:0000313" key="2">
    <source>
        <dbReference type="EMBL" id="KAJ0186505.1"/>
    </source>
</evidence>
<accession>A0A9R1WPP1</accession>
<evidence type="ECO:0008006" key="4">
    <source>
        <dbReference type="Google" id="ProtNLM"/>
    </source>
</evidence>
<protein>
    <recommendedName>
        <fullName evidence="4">AP2/ERF domain-containing protein</fullName>
    </recommendedName>
</protein>
<dbReference type="Gene3D" id="3.30.730.10">
    <property type="entry name" value="AP2/ERF domain"/>
    <property type="match status" value="1"/>
</dbReference>
<feature type="region of interest" description="Disordered" evidence="1">
    <location>
        <begin position="1"/>
        <end position="23"/>
    </location>
</feature>
<evidence type="ECO:0000313" key="3">
    <source>
        <dbReference type="Proteomes" id="UP000235145"/>
    </source>
</evidence>
<feature type="compositionally biased region" description="Low complexity" evidence="1">
    <location>
        <begin position="13"/>
        <end position="23"/>
    </location>
</feature>
<keyword evidence="3" id="KW-1185">Reference proteome</keyword>
<dbReference type="Proteomes" id="UP000235145">
    <property type="component" value="Unassembled WGS sequence"/>
</dbReference>
<dbReference type="EMBL" id="NBSK02000009">
    <property type="protein sequence ID" value="KAJ0186505.1"/>
    <property type="molecule type" value="Genomic_DNA"/>
</dbReference>
<dbReference type="AlphaFoldDB" id="A0A9R1WPP1"/>
<dbReference type="PANTHER" id="PTHR32467">
    <property type="entry name" value="AP2-LIKE ETHYLENE-RESPONSIVE TRANSCRIPTION FACTOR"/>
    <property type="match status" value="1"/>
</dbReference>
<dbReference type="PANTHER" id="PTHR32467:SF32">
    <property type="entry name" value="AP2-LIKE ETHYLENE-RESPONSIVE TRANSCRIPTION FACTOR SMOS1"/>
    <property type="match status" value="1"/>
</dbReference>
<name>A0A9R1WPP1_LACSA</name>
<dbReference type="GO" id="GO:0003700">
    <property type="term" value="F:DNA-binding transcription factor activity"/>
    <property type="evidence" value="ECO:0007669"/>
    <property type="project" value="InterPro"/>
</dbReference>
<organism evidence="2 3">
    <name type="scientific">Lactuca sativa</name>
    <name type="common">Garden lettuce</name>
    <dbReference type="NCBI Taxonomy" id="4236"/>
    <lineage>
        <taxon>Eukaryota</taxon>
        <taxon>Viridiplantae</taxon>
        <taxon>Streptophyta</taxon>
        <taxon>Embryophyta</taxon>
        <taxon>Tracheophyta</taxon>
        <taxon>Spermatophyta</taxon>
        <taxon>Magnoliopsida</taxon>
        <taxon>eudicotyledons</taxon>
        <taxon>Gunneridae</taxon>
        <taxon>Pentapetalae</taxon>
        <taxon>asterids</taxon>
        <taxon>campanulids</taxon>
        <taxon>Asterales</taxon>
        <taxon>Asteraceae</taxon>
        <taxon>Cichorioideae</taxon>
        <taxon>Cichorieae</taxon>
        <taxon>Lactucinae</taxon>
        <taxon>Lactuca</taxon>
    </lineage>
</organism>